<comment type="similarity">
    <text evidence="2">Belongs to the ZIP transporter (TC 2.A.5) family.</text>
</comment>
<dbReference type="RefSeq" id="WP_302720800.1">
    <property type="nucleotide sequence ID" value="NZ_JAULRU010000215.1"/>
</dbReference>
<feature type="transmembrane region" description="Helical" evidence="8">
    <location>
        <begin position="185"/>
        <end position="206"/>
    </location>
</feature>
<dbReference type="InterPro" id="IPR003689">
    <property type="entry name" value="ZIP"/>
</dbReference>
<protein>
    <submittedName>
        <fullName evidence="9">ZIP family metal transporter</fullName>
    </submittedName>
</protein>
<keyword evidence="6 8" id="KW-1133">Transmembrane helix</keyword>
<evidence type="ECO:0000256" key="8">
    <source>
        <dbReference type="SAM" id="Phobius"/>
    </source>
</evidence>
<keyword evidence="7 8" id="KW-0472">Membrane</keyword>
<keyword evidence="3" id="KW-1003">Cell membrane</keyword>
<dbReference type="Proteomes" id="UP001273505">
    <property type="component" value="Unassembled WGS sequence"/>
</dbReference>
<dbReference type="Pfam" id="PF02535">
    <property type="entry name" value="Zip"/>
    <property type="match status" value="1"/>
</dbReference>
<evidence type="ECO:0000313" key="9">
    <source>
        <dbReference type="EMBL" id="MDX6850077.1"/>
    </source>
</evidence>
<keyword evidence="10" id="KW-1185">Reference proteome</keyword>
<evidence type="ECO:0000256" key="2">
    <source>
        <dbReference type="ARBA" id="ARBA00006939"/>
    </source>
</evidence>
<evidence type="ECO:0000256" key="6">
    <source>
        <dbReference type="ARBA" id="ARBA00022989"/>
    </source>
</evidence>
<proteinExistence type="inferred from homology"/>
<dbReference type="EMBL" id="JAXAFO010000019">
    <property type="protein sequence ID" value="MDX6850077.1"/>
    <property type="molecule type" value="Genomic_DNA"/>
</dbReference>
<feature type="transmembrane region" description="Helical" evidence="8">
    <location>
        <begin position="71"/>
        <end position="90"/>
    </location>
</feature>
<sequence length="236" mass="25047">MSELVFVVAITWVAGATAYVGALVARFEPTQESNIKDELLHGITAFGGGALLAAVAFSLTPHAMVVLNPGLLVVTFVSGGAVFCAIDAALARRGGSFAQFLAMMMDYVPEAISLGAVFSQNRKMGLLLAAFIGLQNLPEGFNTFRELRTNNFTKRNILWAIFVASLIGPLAAYLGYTLLQERETLTAAIMSFASGGILYLIFQDIAPQAVMRNHWKPPLGAVLGFAVGMIGSVTVG</sequence>
<feature type="transmembrane region" description="Helical" evidence="8">
    <location>
        <begin position="39"/>
        <end position="59"/>
    </location>
</feature>
<gene>
    <name evidence="9" type="ORF">SCD92_11955</name>
</gene>
<reference evidence="9 10" key="1">
    <citation type="submission" date="2023-11" db="EMBL/GenBank/DDBJ databases">
        <title>Gilvimarinus fulvus sp. nov., isolated from the surface of Kelp.</title>
        <authorList>
            <person name="Sun Y.Y."/>
            <person name="Gong Y."/>
            <person name="Du Z.J."/>
        </authorList>
    </citation>
    <scope>NUCLEOTIDE SEQUENCE [LARGE SCALE GENOMIC DNA]</scope>
    <source>
        <strain evidence="9 10">SDUM040013</strain>
    </source>
</reference>
<dbReference type="PANTHER" id="PTHR11040:SF211">
    <property type="entry name" value="ZINC TRANSPORTER ZIP11"/>
    <property type="match status" value="1"/>
</dbReference>
<evidence type="ECO:0000256" key="5">
    <source>
        <dbReference type="ARBA" id="ARBA00022833"/>
    </source>
</evidence>
<comment type="caution">
    <text evidence="9">The sequence shown here is derived from an EMBL/GenBank/DDBJ whole genome shotgun (WGS) entry which is preliminary data.</text>
</comment>
<evidence type="ECO:0000256" key="4">
    <source>
        <dbReference type="ARBA" id="ARBA00022692"/>
    </source>
</evidence>
<organism evidence="9 10">
    <name type="scientific">Gilvimarinus gilvus</name>
    <dbReference type="NCBI Taxonomy" id="3058038"/>
    <lineage>
        <taxon>Bacteria</taxon>
        <taxon>Pseudomonadati</taxon>
        <taxon>Pseudomonadota</taxon>
        <taxon>Gammaproteobacteria</taxon>
        <taxon>Cellvibrionales</taxon>
        <taxon>Cellvibrionaceae</taxon>
        <taxon>Gilvimarinus</taxon>
    </lineage>
</organism>
<keyword evidence="5" id="KW-0862">Zinc</keyword>
<evidence type="ECO:0000256" key="3">
    <source>
        <dbReference type="ARBA" id="ARBA00022475"/>
    </source>
</evidence>
<feature type="transmembrane region" description="Helical" evidence="8">
    <location>
        <begin position="6"/>
        <end position="27"/>
    </location>
</feature>
<evidence type="ECO:0000256" key="7">
    <source>
        <dbReference type="ARBA" id="ARBA00023136"/>
    </source>
</evidence>
<name>A0ABU4RYU8_9GAMM</name>
<comment type="subcellular location">
    <subcellularLocation>
        <location evidence="1">Cell membrane</location>
        <topology evidence="1">Multi-pass membrane protein</topology>
    </subcellularLocation>
</comment>
<evidence type="ECO:0000256" key="1">
    <source>
        <dbReference type="ARBA" id="ARBA00004651"/>
    </source>
</evidence>
<feature type="transmembrane region" description="Helical" evidence="8">
    <location>
        <begin position="156"/>
        <end position="179"/>
    </location>
</feature>
<accession>A0ABU4RYU8</accession>
<dbReference type="PANTHER" id="PTHR11040">
    <property type="entry name" value="ZINC/IRON TRANSPORTER"/>
    <property type="match status" value="1"/>
</dbReference>
<evidence type="ECO:0000313" key="10">
    <source>
        <dbReference type="Proteomes" id="UP001273505"/>
    </source>
</evidence>
<keyword evidence="4 8" id="KW-0812">Transmembrane</keyword>